<organism evidence="4 5">
    <name type="scientific">Oceanobacillus halophilus</name>
    <dbReference type="NCBI Taxonomy" id="930130"/>
    <lineage>
        <taxon>Bacteria</taxon>
        <taxon>Bacillati</taxon>
        <taxon>Bacillota</taxon>
        <taxon>Bacilli</taxon>
        <taxon>Bacillales</taxon>
        <taxon>Bacillaceae</taxon>
        <taxon>Oceanobacillus</taxon>
    </lineage>
</organism>
<accession>A0A494ZSX8</accession>
<dbReference type="PROSITE" id="PS51462">
    <property type="entry name" value="NUDIX"/>
    <property type="match status" value="1"/>
</dbReference>
<comment type="cofactor">
    <cofactor evidence="1">
        <name>Mg(2+)</name>
        <dbReference type="ChEBI" id="CHEBI:18420"/>
    </cofactor>
</comment>
<proteinExistence type="predicted"/>
<name>A0A494ZSX8_9BACI</name>
<evidence type="ECO:0000313" key="5">
    <source>
        <dbReference type="Proteomes" id="UP000269301"/>
    </source>
</evidence>
<dbReference type="OrthoDB" id="9787476at2"/>
<dbReference type="InterPro" id="IPR000086">
    <property type="entry name" value="NUDIX_hydrolase_dom"/>
</dbReference>
<keyword evidence="5" id="KW-1185">Reference proteome</keyword>
<evidence type="ECO:0000313" key="4">
    <source>
        <dbReference type="EMBL" id="RKQ27972.1"/>
    </source>
</evidence>
<reference evidence="4 5" key="1">
    <citation type="journal article" date="2016" name="Int. J. Syst. Evol. Microbiol.">
        <title>Oceanobacillus halophilus sp. nov., a novel moderately halophilic bacterium from a hypersaline lake.</title>
        <authorList>
            <person name="Amoozegar M.A."/>
            <person name="Bagheri M."/>
            <person name="Makhdoumi A."/>
            <person name="Nikou M.M."/>
            <person name="Fazeli S.A.S."/>
            <person name="Schumann P."/>
            <person name="Sproer C."/>
            <person name="Sanchez-Porro C."/>
            <person name="Ventosa A."/>
        </authorList>
    </citation>
    <scope>NUCLEOTIDE SEQUENCE [LARGE SCALE GENOMIC DNA]</scope>
    <source>
        <strain evidence="4 5">DSM 23996</strain>
    </source>
</reference>
<gene>
    <name evidence="4" type="ORF">D8M06_19465</name>
</gene>
<dbReference type="PANTHER" id="PTHR43046:SF2">
    <property type="entry name" value="8-OXO-DGTP DIPHOSPHATASE-RELATED"/>
    <property type="match status" value="1"/>
</dbReference>
<dbReference type="EMBL" id="RBZP01000038">
    <property type="protein sequence ID" value="RKQ27972.1"/>
    <property type="molecule type" value="Genomic_DNA"/>
</dbReference>
<evidence type="ECO:0000256" key="2">
    <source>
        <dbReference type="ARBA" id="ARBA00022801"/>
    </source>
</evidence>
<protein>
    <submittedName>
        <fullName evidence="4">NUDIX domain-containing protein</fullName>
    </submittedName>
</protein>
<comment type="caution">
    <text evidence="4">The sequence shown here is derived from an EMBL/GenBank/DDBJ whole genome shotgun (WGS) entry which is preliminary data.</text>
</comment>
<dbReference type="InterPro" id="IPR015797">
    <property type="entry name" value="NUDIX_hydrolase-like_dom_sf"/>
</dbReference>
<dbReference type="GO" id="GO:0016787">
    <property type="term" value="F:hydrolase activity"/>
    <property type="evidence" value="ECO:0007669"/>
    <property type="project" value="UniProtKB-KW"/>
</dbReference>
<sequence>MELGETFEETIQRELLEELSIYIEEIKLLHIFSGKKFYHEYPNGDQVNSVIAIYTAETYKGDIKVDHNEVKEARFFKLDSLPTERTKTTKNSLMHLNIDVNNRKTKTT</sequence>
<dbReference type="AlphaFoldDB" id="A0A494ZSX8"/>
<dbReference type="Pfam" id="PF00293">
    <property type="entry name" value="NUDIX"/>
    <property type="match status" value="1"/>
</dbReference>
<dbReference type="SUPFAM" id="SSF55811">
    <property type="entry name" value="Nudix"/>
    <property type="match status" value="1"/>
</dbReference>
<dbReference type="Proteomes" id="UP000269301">
    <property type="component" value="Unassembled WGS sequence"/>
</dbReference>
<dbReference type="Gene3D" id="3.90.79.10">
    <property type="entry name" value="Nucleoside Triphosphate Pyrophosphohydrolase"/>
    <property type="match status" value="1"/>
</dbReference>
<keyword evidence="2" id="KW-0378">Hydrolase</keyword>
<evidence type="ECO:0000259" key="3">
    <source>
        <dbReference type="PROSITE" id="PS51462"/>
    </source>
</evidence>
<feature type="domain" description="Nudix hydrolase" evidence="3">
    <location>
        <begin position="1"/>
        <end position="99"/>
    </location>
</feature>
<evidence type="ECO:0000256" key="1">
    <source>
        <dbReference type="ARBA" id="ARBA00001946"/>
    </source>
</evidence>
<dbReference type="PANTHER" id="PTHR43046">
    <property type="entry name" value="GDP-MANNOSE MANNOSYL HYDROLASE"/>
    <property type="match status" value="1"/>
</dbReference>